<evidence type="ECO:0000256" key="1">
    <source>
        <dbReference type="ARBA" id="ARBA00022676"/>
    </source>
</evidence>
<dbReference type="Pfam" id="PF13439">
    <property type="entry name" value="Glyco_transf_4"/>
    <property type="match status" value="1"/>
</dbReference>
<evidence type="ECO:0000256" key="2">
    <source>
        <dbReference type="ARBA" id="ARBA00022679"/>
    </source>
</evidence>
<dbReference type="SUPFAM" id="SSF53756">
    <property type="entry name" value="UDP-Glycosyltransferase/glycogen phosphorylase"/>
    <property type="match status" value="1"/>
</dbReference>
<dbReference type="Pfam" id="PF00534">
    <property type="entry name" value="Glycos_transf_1"/>
    <property type="match status" value="1"/>
</dbReference>
<accession>A0A7U4P440</accession>
<dbReference type="PANTHER" id="PTHR12526">
    <property type="entry name" value="GLYCOSYLTRANSFERASE"/>
    <property type="match status" value="1"/>
</dbReference>
<evidence type="ECO:0000313" key="3">
    <source>
        <dbReference type="EMBL" id="QPS42178.1"/>
    </source>
</evidence>
<protein>
    <submittedName>
        <fullName evidence="3">Glycosyltransferase family 4 protein</fullName>
    </submittedName>
</protein>
<dbReference type="EMBL" id="CP065686">
    <property type="protein sequence ID" value="QPS42178.1"/>
    <property type="molecule type" value="Genomic_DNA"/>
</dbReference>
<organism evidence="3 4">
    <name type="scientific">Burkholderia humptydooensis</name>
    <dbReference type="NCBI Taxonomy" id="430531"/>
    <lineage>
        <taxon>Bacteria</taxon>
        <taxon>Pseudomonadati</taxon>
        <taxon>Pseudomonadota</taxon>
        <taxon>Betaproteobacteria</taxon>
        <taxon>Burkholderiales</taxon>
        <taxon>Burkholderiaceae</taxon>
        <taxon>Burkholderia</taxon>
        <taxon>pseudomallei group</taxon>
    </lineage>
</organism>
<gene>
    <name evidence="3" type="ORF">I6G56_11070</name>
</gene>
<dbReference type="InterPro" id="IPR001296">
    <property type="entry name" value="Glyco_trans_1"/>
</dbReference>
<dbReference type="Gene3D" id="3.40.50.2000">
    <property type="entry name" value="Glycogen Phosphorylase B"/>
    <property type="match status" value="2"/>
</dbReference>
<sequence>MRIFAVVPEAFGGHGGIARYNSDLLHALAAMPDVEEIVVVPRGTPFPVESVPVKITYRSAAVAGKFKYAKEAFLAARGGFDLVICGHINLLPLTAVLNFKIRAPLVLMVYGIDVWRPHRSRWARQLVNRLAKVWSISEFTRDAMRQWTAMAVSRFTILPNAIDLSRYGMVPKNPALARRYEVEGRKVILFLARLVSSERYKGVDEVLEVMPNLLKKLPSLLFLVAGDGDDRTRLQQKAESLGLNGHVTFTGFVPESEKRDLFGLADLFVMPGYGEGFGFVFLEALACGVPVVASRLDGSREAVRNGELGRLVDPRNRVELETAILSGINDPRSIPPGLGYFAFPEFQRRLAAAVREVSGS</sequence>
<dbReference type="PANTHER" id="PTHR12526:SF510">
    <property type="entry name" value="D-INOSITOL 3-PHOSPHATE GLYCOSYLTRANSFERASE"/>
    <property type="match status" value="1"/>
</dbReference>
<dbReference type="Proteomes" id="UP000594943">
    <property type="component" value="Chromosome 1"/>
</dbReference>
<accession>A0A7T2WX19</accession>
<dbReference type="AlphaFoldDB" id="A0A7U4P440"/>
<dbReference type="RefSeq" id="WP_009916339.1">
    <property type="nucleotide sequence ID" value="NZ_CP013380.1"/>
</dbReference>
<keyword evidence="2 3" id="KW-0808">Transferase</keyword>
<dbReference type="InterPro" id="IPR028098">
    <property type="entry name" value="Glyco_trans_4-like_N"/>
</dbReference>
<evidence type="ECO:0000313" key="4">
    <source>
        <dbReference type="Proteomes" id="UP000594943"/>
    </source>
</evidence>
<keyword evidence="1" id="KW-0328">Glycosyltransferase</keyword>
<dbReference type="GO" id="GO:0016757">
    <property type="term" value="F:glycosyltransferase activity"/>
    <property type="evidence" value="ECO:0007669"/>
    <property type="project" value="UniProtKB-KW"/>
</dbReference>
<dbReference type="KEGG" id="bhg:I6G56_11070"/>
<dbReference type="CDD" id="cd03801">
    <property type="entry name" value="GT4_PimA-like"/>
    <property type="match status" value="1"/>
</dbReference>
<reference evidence="3 4" key="1">
    <citation type="submission" date="2020-12" db="EMBL/GenBank/DDBJ databases">
        <title>FDA dAtabase for Regulatory Grade micrObial Sequences (FDA-ARGOS): Supporting development and validation of Infectious Disease Dx tests.</title>
        <authorList>
            <person name="Nelson B."/>
            <person name="Plummer A."/>
            <person name="Tallon L."/>
            <person name="Sadzewicz L."/>
            <person name="Zhao X."/>
            <person name="Boylan J."/>
            <person name="Ott S."/>
            <person name="Bowen H."/>
            <person name="Vavikolanu K."/>
            <person name="Mehta A."/>
            <person name="Aluvathingal J."/>
            <person name="Nadendla S."/>
            <person name="Myers T."/>
            <person name="Yan Y."/>
            <person name="Sichtig H."/>
        </authorList>
    </citation>
    <scope>NUCLEOTIDE SEQUENCE [LARGE SCALE GENOMIC DNA]</scope>
    <source>
        <strain evidence="3 4">FDAARGOS_899</strain>
    </source>
</reference>
<name>A0A7U4P440_9BURK</name>
<proteinExistence type="predicted"/>